<organism evidence="2 4">
    <name type="scientific">Dracunculus medinensis</name>
    <name type="common">Guinea worm</name>
    <dbReference type="NCBI Taxonomy" id="318479"/>
    <lineage>
        <taxon>Eukaryota</taxon>
        <taxon>Metazoa</taxon>
        <taxon>Ecdysozoa</taxon>
        <taxon>Nematoda</taxon>
        <taxon>Chromadorea</taxon>
        <taxon>Rhabditida</taxon>
        <taxon>Spirurina</taxon>
        <taxon>Dracunculoidea</taxon>
        <taxon>Dracunculidae</taxon>
        <taxon>Dracunculus</taxon>
    </lineage>
</organism>
<gene>
    <name evidence="1" type="ORF">DME_LOCUS5406</name>
</gene>
<proteinExistence type="predicted"/>
<evidence type="ECO:0000313" key="4">
    <source>
        <dbReference type="WBParaSite" id="DME_0000104601-mRNA-1"/>
    </source>
</evidence>
<dbReference type="AlphaFoldDB" id="A0A0N4U2W6"/>
<protein>
    <submittedName>
        <fullName evidence="4">MAM domain-containing protein</fullName>
    </submittedName>
</protein>
<sequence length="364" mass="41290">MLGQIMITNSSDLCCNTFDALFTKPCRWRNEWSICEIGGDQMDWIRAKNSWGDEKGYLIFGTEEKARDYFIIAGSHKKLHSEESAMLVSDPAQCQEGDGLLTFRYWTSPKVKIRACIRRPNQGRAYNWCSKDYIGGDPGPANITIPGSILHTFEIVIEARNFNFDAFGLQGGLCIVDEITYSAIAVHHCKLVPHIEPPIPMPKETCRTIVCSFDNGKCLDSLRGSGWKLAMGAVGNRHTGIRKSLKSNYAYARGPGTKTISFDEFDITREAQLEFCYYRYSFNYYLLLSIYLTRKSEKNRKKIFTSQPIDAYPHHWICEGIRIDAGIYAEIDFVAEKLKNENNFVGIDQIGLTDPKTGISMCKK</sequence>
<accession>A0A0N4U2W6</accession>
<keyword evidence="3" id="KW-1185">Reference proteome</keyword>
<dbReference type="WBParaSite" id="DME_0000104601-mRNA-1">
    <property type="protein sequence ID" value="DME_0000104601-mRNA-1"/>
    <property type="gene ID" value="DME_0000104601"/>
</dbReference>
<evidence type="ECO:0000313" key="3">
    <source>
        <dbReference type="Proteomes" id="UP000274756"/>
    </source>
</evidence>
<reference evidence="1 3" key="2">
    <citation type="submission" date="2018-11" db="EMBL/GenBank/DDBJ databases">
        <authorList>
            <consortium name="Pathogen Informatics"/>
        </authorList>
    </citation>
    <scope>NUCLEOTIDE SEQUENCE [LARGE SCALE GENOMIC DNA]</scope>
</reference>
<dbReference type="EMBL" id="UYYG01001152">
    <property type="protein sequence ID" value="VDN55433.1"/>
    <property type="molecule type" value="Genomic_DNA"/>
</dbReference>
<dbReference type="OrthoDB" id="5808132at2759"/>
<dbReference type="Proteomes" id="UP000038040">
    <property type="component" value="Unplaced"/>
</dbReference>
<evidence type="ECO:0000313" key="2">
    <source>
        <dbReference type="Proteomes" id="UP000038040"/>
    </source>
</evidence>
<reference evidence="4" key="1">
    <citation type="submission" date="2017-02" db="UniProtKB">
        <authorList>
            <consortium name="WormBaseParasite"/>
        </authorList>
    </citation>
    <scope>IDENTIFICATION</scope>
</reference>
<dbReference type="Proteomes" id="UP000274756">
    <property type="component" value="Unassembled WGS sequence"/>
</dbReference>
<evidence type="ECO:0000313" key="1">
    <source>
        <dbReference type="EMBL" id="VDN55433.1"/>
    </source>
</evidence>
<name>A0A0N4U2W6_DRAME</name>